<reference evidence="6 7" key="1">
    <citation type="submission" date="2023-11" db="EMBL/GenBank/DDBJ databases">
        <title>Bacillus jintuensis, isolated from a mudflat on the Beibu Gulf coast.</title>
        <authorList>
            <person name="Li M."/>
        </authorList>
    </citation>
    <scope>NUCLEOTIDE SEQUENCE [LARGE SCALE GENOMIC DNA]</scope>
    <source>
        <strain evidence="6 7">31A1R</strain>
    </source>
</reference>
<dbReference type="Pfam" id="PF01494">
    <property type="entry name" value="FAD_binding_3"/>
    <property type="match status" value="1"/>
</dbReference>
<accession>A0ABU5IYB9</accession>
<gene>
    <name evidence="6" type="ORF">SM124_10040</name>
</gene>
<keyword evidence="2" id="KW-0285">Flavoprotein</keyword>
<dbReference type="Proteomes" id="UP001290455">
    <property type="component" value="Unassembled WGS sequence"/>
</dbReference>
<keyword evidence="6" id="KW-0503">Monooxygenase</keyword>
<keyword evidence="3" id="KW-0274">FAD</keyword>
<dbReference type="InterPro" id="IPR002938">
    <property type="entry name" value="FAD-bd"/>
</dbReference>
<dbReference type="SUPFAM" id="SSF51905">
    <property type="entry name" value="FAD/NAD(P)-binding domain"/>
    <property type="match status" value="1"/>
</dbReference>
<evidence type="ECO:0000313" key="6">
    <source>
        <dbReference type="EMBL" id="MDZ5472087.1"/>
    </source>
</evidence>
<evidence type="ECO:0000259" key="5">
    <source>
        <dbReference type="Pfam" id="PF01494"/>
    </source>
</evidence>
<evidence type="ECO:0000256" key="1">
    <source>
        <dbReference type="ARBA" id="ARBA00001974"/>
    </source>
</evidence>
<keyword evidence="4" id="KW-0560">Oxidoreductase</keyword>
<evidence type="ECO:0000256" key="2">
    <source>
        <dbReference type="ARBA" id="ARBA00022630"/>
    </source>
</evidence>
<dbReference type="PRINTS" id="PR00420">
    <property type="entry name" value="RNGMNOXGNASE"/>
</dbReference>
<dbReference type="EMBL" id="JAXOFX010000005">
    <property type="protein sequence ID" value="MDZ5472087.1"/>
    <property type="molecule type" value="Genomic_DNA"/>
</dbReference>
<keyword evidence="7" id="KW-1185">Reference proteome</keyword>
<dbReference type="Gene3D" id="3.50.50.60">
    <property type="entry name" value="FAD/NAD(P)-binding domain"/>
    <property type="match status" value="1"/>
</dbReference>
<dbReference type="NCBIfam" id="NF005243">
    <property type="entry name" value="PRK06753.1"/>
    <property type="match status" value="1"/>
</dbReference>
<feature type="domain" description="FAD-binding" evidence="5">
    <location>
        <begin position="5"/>
        <end position="336"/>
    </location>
</feature>
<evidence type="ECO:0000256" key="4">
    <source>
        <dbReference type="ARBA" id="ARBA00023002"/>
    </source>
</evidence>
<evidence type="ECO:0000313" key="7">
    <source>
        <dbReference type="Proteomes" id="UP001290455"/>
    </source>
</evidence>
<dbReference type="PANTHER" id="PTHR46496">
    <property type="match status" value="1"/>
</dbReference>
<dbReference type="RefSeq" id="WP_322446387.1">
    <property type="nucleotide sequence ID" value="NZ_JAXOFX010000005.1"/>
</dbReference>
<dbReference type="GO" id="GO:0004497">
    <property type="term" value="F:monooxygenase activity"/>
    <property type="evidence" value="ECO:0007669"/>
    <property type="project" value="UniProtKB-KW"/>
</dbReference>
<comment type="caution">
    <text evidence="6">The sequence shown here is derived from an EMBL/GenBank/DDBJ whole genome shotgun (WGS) entry which is preliminary data.</text>
</comment>
<name>A0ABU5IYB9_9BACI</name>
<dbReference type="PANTHER" id="PTHR46496:SF1">
    <property type="entry name" value="ZEAXANTHIN EPOXIDASE, CHLOROPLASTIC"/>
    <property type="match status" value="1"/>
</dbReference>
<protein>
    <submittedName>
        <fullName evidence="6">FAD-dependent monooxygenase</fullName>
    </submittedName>
</protein>
<proteinExistence type="predicted"/>
<dbReference type="InterPro" id="IPR036188">
    <property type="entry name" value="FAD/NAD-bd_sf"/>
</dbReference>
<evidence type="ECO:0000256" key="3">
    <source>
        <dbReference type="ARBA" id="ARBA00022827"/>
    </source>
</evidence>
<organism evidence="6 7">
    <name type="scientific">Robertmurraya mangrovi</name>
    <dbReference type="NCBI Taxonomy" id="3098077"/>
    <lineage>
        <taxon>Bacteria</taxon>
        <taxon>Bacillati</taxon>
        <taxon>Bacillota</taxon>
        <taxon>Bacilli</taxon>
        <taxon>Bacillales</taxon>
        <taxon>Bacillaceae</taxon>
        <taxon>Robertmurraya</taxon>
    </lineage>
</organism>
<comment type="cofactor">
    <cofactor evidence="1">
        <name>FAD</name>
        <dbReference type="ChEBI" id="CHEBI:57692"/>
    </cofactor>
</comment>
<sequence length="380" mass="43040">MNKRIAVIGGGIGGLCTGLALQKQGIEVSIYEKQGQFHGAGAGIVLGGNALRALDYLGVGEQIREASFSTNQCTIYSELGKKLTVLDYKSDSLPNYTFIHRHDLVKILAEAIEPSSVIYNKKLVQLVQRENYTIQLCFEDGSEEQTNFLIASDGIHSFVRKQLLPHKQLRFAGYTCWRGIIENCPDSIPKAFTETWGPKGRFGIVPLSNNRIYWYALKNGQANDSELTKWKVKDLLYNFMAYHDPIPRVLERTDDKNVIRHDIYDLDPLFRYNFGNIILLGDAAHATTPNMGQGACQAIEDALSLALCFEKEKEINNVFIKYEEQRLDRSRKIIQESRLAGKIAQIDIPFLCSIRNQMLKLTPSTVYHSRLKNLFEIQTK</sequence>